<dbReference type="VEuPathDB" id="VectorBase:ISCW017850"/>
<reference evidence="2 4" key="1">
    <citation type="submission" date="2008-03" db="EMBL/GenBank/DDBJ databases">
        <title>Annotation of Ixodes scapularis.</title>
        <authorList>
            <consortium name="Ixodes scapularis Genome Project Consortium"/>
            <person name="Caler E."/>
            <person name="Hannick L.I."/>
            <person name="Bidwell S."/>
            <person name="Joardar V."/>
            <person name="Thiagarajan M."/>
            <person name="Amedeo P."/>
            <person name="Galinsky K.J."/>
            <person name="Schobel S."/>
            <person name="Inman J."/>
            <person name="Hostetler J."/>
            <person name="Miller J."/>
            <person name="Hammond M."/>
            <person name="Megy K."/>
            <person name="Lawson D."/>
            <person name="Kodira C."/>
            <person name="Sutton G."/>
            <person name="Meyer J."/>
            <person name="Hill C.A."/>
            <person name="Birren B."/>
            <person name="Nene V."/>
            <person name="Collins F."/>
            <person name="Alarcon-Chaidez F."/>
            <person name="Wikel S."/>
            <person name="Strausberg R."/>
        </authorList>
    </citation>
    <scope>NUCLEOTIDE SEQUENCE [LARGE SCALE GENOMIC DNA]</scope>
    <source>
        <strain evidence="4">Wikel</strain>
        <strain evidence="2">Wikel colony</strain>
    </source>
</reference>
<protein>
    <submittedName>
        <fullName evidence="2 3">Uncharacterized protein</fullName>
    </submittedName>
</protein>
<dbReference type="EMBL" id="ABJB010541630">
    <property type="status" value="NOT_ANNOTATED_CDS"/>
    <property type="molecule type" value="Genomic_DNA"/>
</dbReference>
<evidence type="ECO:0000313" key="2">
    <source>
        <dbReference type="EMBL" id="EEC06310.1"/>
    </source>
</evidence>
<evidence type="ECO:0000256" key="1">
    <source>
        <dbReference type="SAM" id="MobiDB-lite"/>
    </source>
</evidence>
<dbReference type="HOGENOM" id="CLU_1779488_0_0_1"/>
<dbReference type="PaxDb" id="6945-B7PI88"/>
<dbReference type="InParanoid" id="B7PI88"/>
<feature type="compositionally biased region" description="Low complexity" evidence="1">
    <location>
        <begin position="8"/>
        <end position="21"/>
    </location>
</feature>
<feature type="compositionally biased region" description="Basic and acidic residues" evidence="1">
    <location>
        <begin position="75"/>
        <end position="97"/>
    </location>
</feature>
<reference evidence="3" key="2">
    <citation type="submission" date="2020-05" db="UniProtKB">
        <authorList>
            <consortium name="EnsemblMetazoa"/>
        </authorList>
    </citation>
    <scope>IDENTIFICATION</scope>
    <source>
        <strain evidence="3">wikel</strain>
    </source>
</reference>
<accession>B7PI88</accession>
<dbReference type="VEuPathDB" id="VectorBase:ISCI017850"/>
<keyword evidence="4" id="KW-1185">Reference proteome</keyword>
<feature type="region of interest" description="Disordered" evidence="1">
    <location>
        <begin position="1"/>
        <end position="21"/>
    </location>
</feature>
<dbReference type="EMBL" id="ABJB010837226">
    <property type="status" value="NOT_ANNOTATED_CDS"/>
    <property type="molecule type" value="Genomic_DNA"/>
</dbReference>
<feature type="region of interest" description="Disordered" evidence="1">
    <location>
        <begin position="37"/>
        <end position="116"/>
    </location>
</feature>
<evidence type="ECO:0000313" key="3">
    <source>
        <dbReference type="EnsemblMetazoa" id="ISCW017850-PA"/>
    </source>
</evidence>
<dbReference type="EMBL" id="ABJB010508427">
    <property type="status" value="NOT_ANNOTATED_CDS"/>
    <property type="molecule type" value="Genomic_DNA"/>
</dbReference>
<dbReference type="EMBL" id="ABJB010609885">
    <property type="status" value="NOT_ANNOTATED_CDS"/>
    <property type="molecule type" value="Genomic_DNA"/>
</dbReference>
<dbReference type="AlphaFoldDB" id="B7PI88"/>
<dbReference type="EMBL" id="DS717671">
    <property type="protein sequence ID" value="EEC06310.1"/>
    <property type="molecule type" value="Genomic_DNA"/>
</dbReference>
<proteinExistence type="predicted"/>
<feature type="compositionally biased region" description="Polar residues" evidence="1">
    <location>
        <begin position="98"/>
        <end position="108"/>
    </location>
</feature>
<organism>
    <name type="scientific">Ixodes scapularis</name>
    <name type="common">Black-legged tick</name>
    <name type="synonym">Deer tick</name>
    <dbReference type="NCBI Taxonomy" id="6945"/>
    <lineage>
        <taxon>Eukaryota</taxon>
        <taxon>Metazoa</taxon>
        <taxon>Ecdysozoa</taxon>
        <taxon>Arthropoda</taxon>
        <taxon>Chelicerata</taxon>
        <taxon>Arachnida</taxon>
        <taxon>Acari</taxon>
        <taxon>Parasitiformes</taxon>
        <taxon>Ixodida</taxon>
        <taxon>Ixodoidea</taxon>
        <taxon>Ixodidae</taxon>
        <taxon>Ixodinae</taxon>
        <taxon>Ixodes</taxon>
    </lineage>
</organism>
<sequence length="146" mass="16421">MAAGPGRCGESSRSFSQSRTSLRTGFLLELSSCPNAGVEAQQEGGRQDAGRLRLLPEAGHVRAGPHRQPHQGGGSRRERWTGHHQELRLRDHRRQTAEEASQQQSTQPRPRCKEAKDGGFRRAIDTEQHLQLLMILVLFFLELYSQ</sequence>
<dbReference type="EMBL" id="ABJB011045257">
    <property type="status" value="NOT_ANNOTATED_CDS"/>
    <property type="molecule type" value="Genomic_DNA"/>
</dbReference>
<evidence type="ECO:0000313" key="4">
    <source>
        <dbReference type="Proteomes" id="UP000001555"/>
    </source>
</evidence>
<gene>
    <name evidence="2" type="ORF">IscW_ISCW017850</name>
</gene>
<dbReference type="EnsemblMetazoa" id="ISCW017850-RA">
    <property type="protein sequence ID" value="ISCW017850-PA"/>
    <property type="gene ID" value="ISCW017850"/>
</dbReference>
<name>B7PI88_IXOSC</name>
<dbReference type="Proteomes" id="UP000001555">
    <property type="component" value="Unassembled WGS sequence"/>
</dbReference>